<evidence type="ECO:0000313" key="2">
    <source>
        <dbReference type="Proteomes" id="UP001177021"/>
    </source>
</evidence>
<sequence length="504" mass="56208">MNDDANGNVTSPFPCLVSIPPVNRRRLSTSTVFVKPSRPISSEKPMAWINLQGRLVNADQASSARTIGGGLTDKLAFAWNLFPPIHRFLIVAVIGAAAAAAKSQKNQEILNLKKSVEFRDQVLSSMQQKLDNLCEQLNSSNLKENTVAAINKLSTKDGELQLDETFGSERIKFVDCGCWHCDEHSSFRNESMQDASSRRASSGNEVLQYKSPFSNEEQEERRMSDLSDLTSSVTSAADIQQDASSRRASSGNEVLQYKSPFSNEEQEERRMSDMWDFASSVTSAADIQLNNLAVEQDIYNLKRDCEEKETTIKELTALLNSSEVANSKRVAELEDIIRRKNTSISKLKKDLVVLEQKVMQLTRLRRPSFSASVSNETQLPQMRDNLIYDMESSTSPSSSDSDSPLVKNAQYPPVDVIVPTKSSDCKIDLKSTPAKTLNSSGRLIERRTEFRSISPLKEFLSSQKSNAASSSSSRKQLSPRRDLKKSRRRSLPSAKSASTNKRWV</sequence>
<keyword evidence="2" id="KW-1185">Reference proteome</keyword>
<comment type="caution">
    <text evidence="1">The sequence shown here is derived from an EMBL/GenBank/DDBJ whole genome shotgun (WGS) entry which is preliminary data.</text>
</comment>
<accession>A0ACB0KWX7</accession>
<reference evidence="1" key="1">
    <citation type="submission" date="2023-10" db="EMBL/GenBank/DDBJ databases">
        <authorList>
            <person name="Rodriguez Cubillos JULIANA M."/>
            <person name="De Vega J."/>
        </authorList>
    </citation>
    <scope>NUCLEOTIDE SEQUENCE</scope>
</reference>
<gene>
    <name evidence="1" type="ORF">MILVUS5_LOCUS26795</name>
</gene>
<dbReference type="Proteomes" id="UP001177021">
    <property type="component" value="Unassembled WGS sequence"/>
</dbReference>
<evidence type="ECO:0000313" key="1">
    <source>
        <dbReference type="EMBL" id="CAJ2660968.1"/>
    </source>
</evidence>
<proteinExistence type="predicted"/>
<name>A0ACB0KWX7_TRIPR</name>
<organism evidence="1 2">
    <name type="scientific">Trifolium pratense</name>
    <name type="common">Red clover</name>
    <dbReference type="NCBI Taxonomy" id="57577"/>
    <lineage>
        <taxon>Eukaryota</taxon>
        <taxon>Viridiplantae</taxon>
        <taxon>Streptophyta</taxon>
        <taxon>Embryophyta</taxon>
        <taxon>Tracheophyta</taxon>
        <taxon>Spermatophyta</taxon>
        <taxon>Magnoliopsida</taxon>
        <taxon>eudicotyledons</taxon>
        <taxon>Gunneridae</taxon>
        <taxon>Pentapetalae</taxon>
        <taxon>rosids</taxon>
        <taxon>fabids</taxon>
        <taxon>Fabales</taxon>
        <taxon>Fabaceae</taxon>
        <taxon>Papilionoideae</taxon>
        <taxon>50 kb inversion clade</taxon>
        <taxon>NPAAA clade</taxon>
        <taxon>Hologalegina</taxon>
        <taxon>IRL clade</taxon>
        <taxon>Trifolieae</taxon>
        <taxon>Trifolium</taxon>
    </lineage>
</organism>
<protein>
    <submittedName>
        <fullName evidence="1">Uncharacterized protein</fullName>
    </submittedName>
</protein>
<dbReference type="EMBL" id="CASHSV030000311">
    <property type="protein sequence ID" value="CAJ2660968.1"/>
    <property type="molecule type" value="Genomic_DNA"/>
</dbReference>